<gene>
    <name evidence="2" type="ORF">MPUS1402_LOCUS4318</name>
    <name evidence="3" type="ORF">MPUS1402_LOCUS4320</name>
</gene>
<dbReference type="PANTHER" id="PTHR21567">
    <property type="entry name" value="CLASP"/>
    <property type="match status" value="1"/>
</dbReference>
<dbReference type="GO" id="GO:0008017">
    <property type="term" value="F:microtubule binding"/>
    <property type="evidence" value="ECO:0007669"/>
    <property type="project" value="TreeGrafter"/>
</dbReference>
<dbReference type="InterPro" id="IPR024395">
    <property type="entry name" value="CLASP_N_dom"/>
</dbReference>
<dbReference type="EMBL" id="HBDY01005689">
    <property type="protein sequence ID" value="CAD8234612.1"/>
    <property type="molecule type" value="Transcribed_RNA"/>
</dbReference>
<feature type="domain" description="CLASP N-terminal" evidence="1">
    <location>
        <begin position="115"/>
        <end position="266"/>
    </location>
</feature>
<accession>A0A6U0H077</accession>
<protein>
    <recommendedName>
        <fullName evidence="1">CLASP N-terminal domain-containing protein</fullName>
    </recommendedName>
</protein>
<dbReference type="GO" id="GO:0000226">
    <property type="term" value="P:microtubule cytoskeleton organization"/>
    <property type="evidence" value="ECO:0007669"/>
    <property type="project" value="TreeGrafter"/>
</dbReference>
<evidence type="ECO:0000313" key="2">
    <source>
        <dbReference type="EMBL" id="CAD8234609.1"/>
    </source>
</evidence>
<dbReference type="InterPro" id="IPR016024">
    <property type="entry name" value="ARM-type_fold"/>
</dbReference>
<dbReference type="EMBL" id="HBDY01005687">
    <property type="protein sequence ID" value="CAD8234609.1"/>
    <property type="molecule type" value="Transcribed_RNA"/>
</dbReference>
<organism evidence="2">
    <name type="scientific">Micromonas pusilla</name>
    <name type="common">Picoplanktonic green alga</name>
    <name type="synonym">Chromulina pusilla</name>
    <dbReference type="NCBI Taxonomy" id="38833"/>
    <lineage>
        <taxon>Eukaryota</taxon>
        <taxon>Viridiplantae</taxon>
        <taxon>Chlorophyta</taxon>
        <taxon>Mamiellophyceae</taxon>
        <taxon>Mamiellales</taxon>
        <taxon>Mamiellaceae</taxon>
        <taxon>Micromonas</taxon>
    </lineage>
</organism>
<dbReference type="GO" id="GO:0005881">
    <property type="term" value="C:cytoplasmic microtubule"/>
    <property type="evidence" value="ECO:0007669"/>
    <property type="project" value="TreeGrafter"/>
</dbReference>
<dbReference type="SUPFAM" id="SSF48371">
    <property type="entry name" value="ARM repeat"/>
    <property type="match status" value="1"/>
</dbReference>
<reference evidence="2" key="1">
    <citation type="submission" date="2021-01" db="EMBL/GenBank/DDBJ databases">
        <authorList>
            <person name="Corre E."/>
            <person name="Pelletier E."/>
            <person name="Niang G."/>
            <person name="Scheremetjew M."/>
            <person name="Finn R."/>
            <person name="Kale V."/>
            <person name="Holt S."/>
            <person name="Cochrane G."/>
            <person name="Meng A."/>
            <person name="Brown T."/>
            <person name="Cohen L."/>
        </authorList>
    </citation>
    <scope>NUCLEOTIDE SEQUENCE</scope>
    <source>
        <strain evidence="2">RCC1614</strain>
    </source>
</reference>
<evidence type="ECO:0000259" key="1">
    <source>
        <dbReference type="Pfam" id="PF12348"/>
    </source>
</evidence>
<evidence type="ECO:0000313" key="3">
    <source>
        <dbReference type="EMBL" id="CAD8234612.1"/>
    </source>
</evidence>
<sequence length="296" mass="33366">MINTEEEVTQCTGEIENNFSSRVEPRRVTVNQAGTRLPTGVEPEAVDVTVYYTRAEDLTPLHSPGCEATALLVQINSVNWTTVCSALTTARRLAIYHPNELKLVLDTVMPHLKLHIASLRSSVCKTALICATDFLKAFGELMFIHLQSGSPSLLAILLQKAALDKRFVMDEAKRTLSMMINAMPCKVLLNMLFLHVRDTNCKVRAIVAKYLTETVEKALCERERGIECCIDYNHEYLLQAVATFVNDRQPGARESARQLLSKLKDTYYHDTSSDEWFRFVERSLGKPTAIKILRTV</sequence>
<dbReference type="PANTHER" id="PTHR21567:SF62">
    <property type="entry name" value="ARM REPEAT SUPERFAMILY PROTEIN"/>
    <property type="match status" value="1"/>
</dbReference>
<dbReference type="Pfam" id="PF12348">
    <property type="entry name" value="CLASP_N"/>
    <property type="match status" value="1"/>
</dbReference>
<dbReference type="Gene3D" id="1.25.10.10">
    <property type="entry name" value="Leucine-rich Repeat Variant"/>
    <property type="match status" value="1"/>
</dbReference>
<proteinExistence type="predicted"/>
<name>A0A6U0H077_MICPS</name>
<dbReference type="AlphaFoldDB" id="A0A6U0H077"/>
<dbReference type="InterPro" id="IPR011989">
    <property type="entry name" value="ARM-like"/>
</dbReference>